<protein>
    <recommendedName>
        <fullName evidence="3">MerR family transcriptional regulator</fullName>
    </recommendedName>
</protein>
<dbReference type="EMBL" id="JANCLU010000005">
    <property type="protein sequence ID" value="MCP8938273.1"/>
    <property type="molecule type" value="Genomic_DNA"/>
</dbReference>
<dbReference type="Proteomes" id="UP001205890">
    <property type="component" value="Unassembled WGS sequence"/>
</dbReference>
<keyword evidence="2" id="KW-1185">Reference proteome</keyword>
<reference evidence="1 2" key="1">
    <citation type="submission" date="2022-07" db="EMBL/GenBank/DDBJ databases">
        <authorList>
            <person name="Li W.-J."/>
            <person name="Deng Q.-Q."/>
        </authorList>
    </citation>
    <scope>NUCLEOTIDE SEQUENCE [LARGE SCALE GENOMIC DNA]</scope>
    <source>
        <strain evidence="1 2">SYSU M60028</strain>
    </source>
</reference>
<proteinExistence type="predicted"/>
<dbReference type="RefSeq" id="WP_254740027.1">
    <property type="nucleotide sequence ID" value="NZ_JANCLU010000005.1"/>
</dbReference>
<comment type="caution">
    <text evidence="1">The sequence shown here is derived from an EMBL/GenBank/DDBJ whole genome shotgun (WGS) entry which is preliminary data.</text>
</comment>
<name>A0ABT1LBE9_9HYPH</name>
<evidence type="ECO:0000313" key="2">
    <source>
        <dbReference type="Proteomes" id="UP001205890"/>
    </source>
</evidence>
<evidence type="ECO:0000313" key="1">
    <source>
        <dbReference type="EMBL" id="MCP8938273.1"/>
    </source>
</evidence>
<organism evidence="1 2">
    <name type="scientific">Alsobacter ponti</name>
    <dbReference type="NCBI Taxonomy" id="2962936"/>
    <lineage>
        <taxon>Bacteria</taxon>
        <taxon>Pseudomonadati</taxon>
        <taxon>Pseudomonadota</taxon>
        <taxon>Alphaproteobacteria</taxon>
        <taxon>Hyphomicrobiales</taxon>
        <taxon>Alsobacteraceae</taxon>
        <taxon>Alsobacter</taxon>
    </lineage>
</organism>
<evidence type="ECO:0008006" key="3">
    <source>
        <dbReference type="Google" id="ProtNLM"/>
    </source>
</evidence>
<sequence>MPIEIVPGELLEDRDVVALVALAAGGVTPQDARTLRVYEGLRALGLAQRRDAANDDWSLPSFGLTEDGETALRFHWTEIAGILERLGRDAREK</sequence>
<accession>A0ABT1LBE9</accession>
<gene>
    <name evidence="1" type="ORF">NK718_07075</name>
</gene>